<proteinExistence type="predicted"/>
<organism evidence="7 8">
    <name type="scientific">Asterophora parasitica</name>
    <dbReference type="NCBI Taxonomy" id="117018"/>
    <lineage>
        <taxon>Eukaryota</taxon>
        <taxon>Fungi</taxon>
        <taxon>Dikarya</taxon>
        <taxon>Basidiomycota</taxon>
        <taxon>Agaricomycotina</taxon>
        <taxon>Agaricomycetes</taxon>
        <taxon>Agaricomycetidae</taxon>
        <taxon>Agaricales</taxon>
        <taxon>Tricholomatineae</taxon>
        <taxon>Lyophyllaceae</taxon>
        <taxon>Asterophora</taxon>
    </lineage>
</organism>
<evidence type="ECO:0000256" key="4">
    <source>
        <dbReference type="ARBA" id="ARBA00023136"/>
    </source>
</evidence>
<evidence type="ECO:0000256" key="1">
    <source>
        <dbReference type="ARBA" id="ARBA00004141"/>
    </source>
</evidence>
<gene>
    <name evidence="7" type="ORF">DXG03_005140</name>
</gene>
<keyword evidence="8" id="KW-1185">Reference proteome</keyword>
<dbReference type="EMBL" id="JABCKV010000307">
    <property type="protein sequence ID" value="KAG5641463.1"/>
    <property type="molecule type" value="Genomic_DNA"/>
</dbReference>
<evidence type="ECO:0000259" key="6">
    <source>
        <dbReference type="PROSITE" id="PS50850"/>
    </source>
</evidence>
<dbReference type="Gene3D" id="1.20.1250.20">
    <property type="entry name" value="MFS general substrate transporter like domains"/>
    <property type="match status" value="1"/>
</dbReference>
<keyword evidence="3 5" id="KW-1133">Transmembrane helix</keyword>
<dbReference type="InterPro" id="IPR036259">
    <property type="entry name" value="MFS_trans_sf"/>
</dbReference>
<dbReference type="PANTHER" id="PTHR23502:SF7">
    <property type="entry name" value="DRUG_PROTON ANTIPORTER YHK8-RELATED"/>
    <property type="match status" value="1"/>
</dbReference>
<evidence type="ECO:0000256" key="3">
    <source>
        <dbReference type="ARBA" id="ARBA00022989"/>
    </source>
</evidence>
<dbReference type="OrthoDB" id="3561359at2759"/>
<keyword evidence="2 5" id="KW-0812">Transmembrane</keyword>
<dbReference type="AlphaFoldDB" id="A0A9P7G3K5"/>
<dbReference type="InterPro" id="IPR020846">
    <property type="entry name" value="MFS_dom"/>
</dbReference>
<evidence type="ECO:0000256" key="2">
    <source>
        <dbReference type="ARBA" id="ARBA00022692"/>
    </source>
</evidence>
<reference evidence="7" key="2">
    <citation type="submission" date="2021-10" db="EMBL/GenBank/DDBJ databases">
        <title>Phylogenomics reveals ancestral predisposition of the termite-cultivated fungus Termitomyces towards a domesticated lifestyle.</title>
        <authorList>
            <person name="Auxier B."/>
            <person name="Grum-Grzhimaylo A."/>
            <person name="Cardenas M.E."/>
            <person name="Lodge J.D."/>
            <person name="Laessoe T."/>
            <person name="Pedersen O."/>
            <person name="Smith M.E."/>
            <person name="Kuyper T.W."/>
            <person name="Franco-Molano E.A."/>
            <person name="Baroni T.J."/>
            <person name="Aanen D.K."/>
        </authorList>
    </citation>
    <scope>NUCLEOTIDE SEQUENCE</scope>
    <source>
        <strain evidence="7">AP01</strain>
        <tissue evidence="7">Mycelium</tissue>
    </source>
</reference>
<dbReference type="Proteomes" id="UP000775547">
    <property type="component" value="Unassembled WGS sequence"/>
</dbReference>
<keyword evidence="4 5" id="KW-0472">Membrane</keyword>
<evidence type="ECO:0000256" key="5">
    <source>
        <dbReference type="SAM" id="Phobius"/>
    </source>
</evidence>
<comment type="subcellular location">
    <subcellularLocation>
        <location evidence="1">Membrane</location>
        <topology evidence="1">Multi-pass membrane protein</topology>
    </subcellularLocation>
</comment>
<dbReference type="SUPFAM" id="SSF103473">
    <property type="entry name" value="MFS general substrate transporter"/>
    <property type="match status" value="1"/>
</dbReference>
<accession>A0A9P7G3K5</accession>
<dbReference type="PROSITE" id="PS50850">
    <property type="entry name" value="MFS"/>
    <property type="match status" value="1"/>
</dbReference>
<feature type="domain" description="Major facilitator superfamily (MFS) profile" evidence="6">
    <location>
        <begin position="1"/>
        <end position="145"/>
    </location>
</feature>
<sequence>MALYTISPFIGPVLGPLLSGFINENLYWRWTYRIQSIWIFVQYIALIALVPETYEPVLLKRKARRNPGYWAPLDKEDRNLVAAIAVSCYRPFQLVFFDRMALLLDLWYEFPLKLSFNIQVLTLIRTALILGILYLAFQAFPIIFR</sequence>
<reference evidence="7" key="1">
    <citation type="submission" date="2020-07" db="EMBL/GenBank/DDBJ databases">
        <authorList>
            <person name="Nieuwenhuis M."/>
            <person name="Van De Peppel L.J.J."/>
        </authorList>
    </citation>
    <scope>NUCLEOTIDE SEQUENCE</scope>
    <source>
        <strain evidence="7">AP01</strain>
        <tissue evidence="7">Mycelium</tissue>
    </source>
</reference>
<dbReference type="GO" id="GO:0005886">
    <property type="term" value="C:plasma membrane"/>
    <property type="evidence" value="ECO:0007669"/>
    <property type="project" value="TreeGrafter"/>
</dbReference>
<feature type="transmembrane region" description="Helical" evidence="5">
    <location>
        <begin position="37"/>
        <end position="59"/>
    </location>
</feature>
<evidence type="ECO:0000313" key="8">
    <source>
        <dbReference type="Proteomes" id="UP000775547"/>
    </source>
</evidence>
<comment type="caution">
    <text evidence="7">The sequence shown here is derived from an EMBL/GenBank/DDBJ whole genome shotgun (WGS) entry which is preliminary data.</text>
</comment>
<feature type="transmembrane region" description="Helical" evidence="5">
    <location>
        <begin position="116"/>
        <end position="137"/>
    </location>
</feature>
<dbReference type="GO" id="GO:0022857">
    <property type="term" value="F:transmembrane transporter activity"/>
    <property type="evidence" value="ECO:0007669"/>
    <property type="project" value="InterPro"/>
</dbReference>
<dbReference type="PANTHER" id="PTHR23502">
    <property type="entry name" value="MAJOR FACILITATOR SUPERFAMILY"/>
    <property type="match status" value="1"/>
</dbReference>
<evidence type="ECO:0000313" key="7">
    <source>
        <dbReference type="EMBL" id="KAG5641463.1"/>
    </source>
</evidence>
<feature type="transmembrane region" description="Helical" evidence="5">
    <location>
        <begin position="80"/>
        <end position="96"/>
    </location>
</feature>
<feature type="non-terminal residue" evidence="7">
    <location>
        <position position="145"/>
    </location>
</feature>
<name>A0A9P7G3K5_9AGAR</name>
<protein>
    <recommendedName>
        <fullName evidence="6">Major facilitator superfamily (MFS) profile domain-containing protein</fullName>
    </recommendedName>
</protein>